<comment type="caution">
    <text evidence="1">The sequence shown here is derived from an EMBL/GenBank/DDBJ whole genome shotgun (WGS) entry which is preliminary data.</text>
</comment>
<accession>A0A4R7S4B7</accession>
<evidence type="ECO:0000313" key="2">
    <source>
        <dbReference type="Proteomes" id="UP000295662"/>
    </source>
</evidence>
<keyword evidence="2" id="KW-1185">Reference proteome</keyword>
<name>A0A4R7S4B7_9BACT</name>
<protein>
    <submittedName>
        <fullName evidence="1">Uncharacterized protein</fullName>
    </submittedName>
</protein>
<evidence type="ECO:0000313" key="1">
    <source>
        <dbReference type="EMBL" id="TDU73262.1"/>
    </source>
</evidence>
<organism evidence="1 2">
    <name type="scientific">Prosthecobacter fusiformis</name>
    <dbReference type="NCBI Taxonomy" id="48464"/>
    <lineage>
        <taxon>Bacteria</taxon>
        <taxon>Pseudomonadati</taxon>
        <taxon>Verrucomicrobiota</taxon>
        <taxon>Verrucomicrobiia</taxon>
        <taxon>Verrucomicrobiales</taxon>
        <taxon>Verrucomicrobiaceae</taxon>
        <taxon>Prosthecobacter</taxon>
    </lineage>
</organism>
<dbReference type="AlphaFoldDB" id="A0A4R7S4B7"/>
<sequence length="97" mass="10665">MHRSCKDGVPFEAGRDKISPILRSASFGGHSSPPKVSEEWRRGWDCRASRGFPNLASPGKDALSLLPLFAAVDYSKIEMVSLNSLITRIYSDIPSKT</sequence>
<dbReference type="EMBL" id="SOCA01000002">
    <property type="protein sequence ID" value="TDU73262.1"/>
    <property type="molecule type" value="Genomic_DNA"/>
</dbReference>
<dbReference type="Proteomes" id="UP000295662">
    <property type="component" value="Unassembled WGS sequence"/>
</dbReference>
<reference evidence="1 2" key="1">
    <citation type="submission" date="2019-03" db="EMBL/GenBank/DDBJ databases">
        <title>Genomic Encyclopedia of Archaeal and Bacterial Type Strains, Phase II (KMG-II): from individual species to whole genera.</title>
        <authorList>
            <person name="Goeker M."/>
        </authorList>
    </citation>
    <scope>NUCLEOTIDE SEQUENCE [LARGE SCALE GENOMIC DNA]</scope>
    <source>
        <strain evidence="1 2">ATCC 25309</strain>
    </source>
</reference>
<gene>
    <name evidence="1" type="ORF">EI77_01731</name>
</gene>
<proteinExistence type="predicted"/>